<dbReference type="Proteomes" id="UP000654108">
    <property type="component" value="Unassembled WGS sequence"/>
</dbReference>
<dbReference type="Pfam" id="PF13671">
    <property type="entry name" value="AAA_33"/>
    <property type="match status" value="1"/>
</dbReference>
<name>A0A927FXD1_9HYPH</name>
<dbReference type="SUPFAM" id="SSF52540">
    <property type="entry name" value="P-loop containing nucleoside triphosphate hydrolases"/>
    <property type="match status" value="1"/>
</dbReference>
<keyword evidence="2" id="KW-1185">Reference proteome</keyword>
<proteinExistence type="predicted"/>
<evidence type="ECO:0000313" key="2">
    <source>
        <dbReference type="Proteomes" id="UP000654108"/>
    </source>
</evidence>
<reference evidence="1" key="1">
    <citation type="submission" date="2020-09" db="EMBL/GenBank/DDBJ databases">
        <title>Genome seq and assembly of Devosia sp.</title>
        <authorList>
            <person name="Chhetri G."/>
        </authorList>
    </citation>
    <scope>NUCLEOTIDE SEQUENCE</scope>
    <source>
        <strain evidence="1">PTR5</strain>
    </source>
</reference>
<dbReference type="EMBL" id="JACYFU010000005">
    <property type="protein sequence ID" value="MBD8067017.1"/>
    <property type="molecule type" value="Genomic_DNA"/>
</dbReference>
<sequence>MKASRNPCARAARRQAFATCWAEAEERIELGDDTALAGQILILSGHPGSGKTTTAESLARMPSVPKVHLHSDDFWGYIKAGHIDPWLPEADRQNRMIARIVADVAGLYAREGYFVVLDGVVRPWWLPHFTPTGLPTHYIVLRTSLHEAVRRCAARGGDSLSDPAVVADLHNQFTDLGRYERHALAVSARTHQQVMAAVLAALGAETHRLQD</sequence>
<comment type="caution">
    <text evidence="1">The sequence shown here is derived from an EMBL/GenBank/DDBJ whole genome shotgun (WGS) entry which is preliminary data.</text>
</comment>
<dbReference type="InterPro" id="IPR027417">
    <property type="entry name" value="P-loop_NTPase"/>
</dbReference>
<evidence type="ECO:0000313" key="1">
    <source>
        <dbReference type="EMBL" id="MBD8067017.1"/>
    </source>
</evidence>
<organism evidence="1 2">
    <name type="scientific">Devosia oryzisoli</name>
    <dbReference type="NCBI Taxonomy" id="2774138"/>
    <lineage>
        <taxon>Bacteria</taxon>
        <taxon>Pseudomonadati</taxon>
        <taxon>Pseudomonadota</taxon>
        <taxon>Alphaproteobacteria</taxon>
        <taxon>Hyphomicrobiales</taxon>
        <taxon>Devosiaceae</taxon>
        <taxon>Devosia</taxon>
    </lineage>
</organism>
<dbReference type="Gene3D" id="3.40.50.300">
    <property type="entry name" value="P-loop containing nucleotide triphosphate hydrolases"/>
    <property type="match status" value="1"/>
</dbReference>
<dbReference type="AlphaFoldDB" id="A0A927FXD1"/>
<accession>A0A927FXD1</accession>
<protein>
    <submittedName>
        <fullName evidence="1">AAA family ATPase</fullName>
    </submittedName>
</protein>
<gene>
    <name evidence="1" type="ORF">IC608_16220</name>
</gene>